<dbReference type="EMBL" id="BKAL01000003">
    <property type="protein sequence ID" value="GEP68590.1"/>
    <property type="molecule type" value="Genomic_DNA"/>
</dbReference>
<dbReference type="Proteomes" id="UP000321798">
    <property type="component" value="Unassembled WGS sequence"/>
</dbReference>
<sequence length="647" mass="69770">MSRPRHEVDHEIGRVRQMPYGQARSTAAQGLVAEVEAEGPPESLAYAYATLVEAYVWGSEVEKAFVPFTRALRWADEHPEHLDDGDWHMHFWSFKWMVADLMEYPAVPAEQIEQTLQDMARRYALAGNGTDAVAHQRYVWAAARGSADVEAAYDAWVSTARDDYSQCEACDPGDRAAHLFETGRPEEGIRLLERVLQDDPRCATEPADMLSWLQLAYLDVGRVEDAVRTHRRALVHLDAAEGDLTGARGRHVELLARTGNVQAAVRRIEADQRWLTSGTTPRRRLDLLMSVGGAAQLIAASVPDLPVTLSEVPATTVAELAAWCLAQARPLADAFDLRNGTPSVRDEMTRRWSLRAEPHRVELSVLSTTLAPAPAPGPQAAAQPADPGPSPEPPDPAVEAERLARSGDLEAAAVAYQRAAQDAVAAGRLADAGFAHAEAARCAQLVHDHEGAHRAYARAGELLRAGGVAPVFRGPVVRAWAPSAVEVGEGEQVLSELERLTAELTDPRSDTPSTAPVDPPAADEDLERRADAGRRRELVDVADTTARTLGALGRVDEAARGAGAAAEAYAGIGAIGDAAHAFWLAGRLLGRTGAVDEAVWHLESAVEGFAMLRDRDQQSRAAGDLIDLLREHGRAAQADEVARGLMS</sequence>
<dbReference type="OrthoDB" id="56388at2"/>
<keyword evidence="3" id="KW-1185">Reference proteome</keyword>
<evidence type="ECO:0008006" key="4">
    <source>
        <dbReference type="Google" id="ProtNLM"/>
    </source>
</evidence>
<feature type="compositionally biased region" description="Pro residues" evidence="1">
    <location>
        <begin position="386"/>
        <end position="396"/>
    </location>
</feature>
<proteinExistence type="predicted"/>
<gene>
    <name evidence="2" type="ORF">CSO01_13050</name>
</gene>
<feature type="region of interest" description="Disordered" evidence="1">
    <location>
        <begin position="370"/>
        <end position="397"/>
    </location>
</feature>
<dbReference type="Gene3D" id="1.25.40.10">
    <property type="entry name" value="Tetratricopeptide repeat domain"/>
    <property type="match status" value="1"/>
</dbReference>
<feature type="compositionally biased region" description="Basic and acidic residues" evidence="1">
    <location>
        <begin position="526"/>
        <end position="535"/>
    </location>
</feature>
<reference evidence="2 3" key="1">
    <citation type="submission" date="2019-07" db="EMBL/GenBank/DDBJ databases">
        <title>Whole genome shotgun sequence of Cellulomonas soli NBRC 109434.</title>
        <authorList>
            <person name="Hosoyama A."/>
            <person name="Uohara A."/>
            <person name="Ohji S."/>
            <person name="Ichikawa N."/>
        </authorList>
    </citation>
    <scope>NUCLEOTIDE SEQUENCE [LARGE SCALE GENOMIC DNA]</scope>
    <source>
        <strain evidence="2 3">NBRC 109434</strain>
    </source>
</reference>
<evidence type="ECO:0000313" key="3">
    <source>
        <dbReference type="Proteomes" id="UP000321798"/>
    </source>
</evidence>
<dbReference type="AlphaFoldDB" id="A0A512PBJ9"/>
<comment type="caution">
    <text evidence="2">The sequence shown here is derived from an EMBL/GenBank/DDBJ whole genome shotgun (WGS) entry which is preliminary data.</text>
</comment>
<evidence type="ECO:0000256" key="1">
    <source>
        <dbReference type="SAM" id="MobiDB-lite"/>
    </source>
</evidence>
<organism evidence="2 3">
    <name type="scientific">Cellulomonas soli</name>
    <dbReference type="NCBI Taxonomy" id="931535"/>
    <lineage>
        <taxon>Bacteria</taxon>
        <taxon>Bacillati</taxon>
        <taxon>Actinomycetota</taxon>
        <taxon>Actinomycetes</taxon>
        <taxon>Micrococcales</taxon>
        <taxon>Cellulomonadaceae</taxon>
        <taxon>Cellulomonas</taxon>
    </lineage>
</organism>
<dbReference type="SUPFAM" id="SSF48452">
    <property type="entry name" value="TPR-like"/>
    <property type="match status" value="1"/>
</dbReference>
<dbReference type="InterPro" id="IPR011990">
    <property type="entry name" value="TPR-like_helical_dom_sf"/>
</dbReference>
<feature type="region of interest" description="Disordered" evidence="1">
    <location>
        <begin position="502"/>
        <end position="535"/>
    </location>
</feature>
<dbReference type="RefSeq" id="WP_146952318.1">
    <property type="nucleotide sequence ID" value="NZ_BAABBJ010000009.1"/>
</dbReference>
<name>A0A512PBJ9_9CELL</name>
<evidence type="ECO:0000313" key="2">
    <source>
        <dbReference type="EMBL" id="GEP68590.1"/>
    </source>
</evidence>
<protein>
    <recommendedName>
        <fullName evidence="4">Tetratricopeptide repeat protein</fullName>
    </recommendedName>
</protein>
<accession>A0A512PBJ9</accession>